<evidence type="ECO:0000313" key="3">
    <source>
        <dbReference type="Proteomes" id="UP001370490"/>
    </source>
</evidence>
<keyword evidence="3" id="KW-1185">Reference proteome</keyword>
<dbReference type="Pfam" id="PF15697">
    <property type="entry name" value="DUF4666"/>
    <property type="match status" value="1"/>
</dbReference>
<dbReference type="PANTHER" id="PTHR33730">
    <property type="entry name" value="OS05G0542732 PROTEIN-RELATED"/>
    <property type="match status" value="1"/>
</dbReference>
<proteinExistence type="predicted"/>
<evidence type="ECO:0000256" key="1">
    <source>
        <dbReference type="SAM" id="MobiDB-lite"/>
    </source>
</evidence>
<organism evidence="2 3">
    <name type="scientific">Dillenia turbinata</name>
    <dbReference type="NCBI Taxonomy" id="194707"/>
    <lineage>
        <taxon>Eukaryota</taxon>
        <taxon>Viridiplantae</taxon>
        <taxon>Streptophyta</taxon>
        <taxon>Embryophyta</taxon>
        <taxon>Tracheophyta</taxon>
        <taxon>Spermatophyta</taxon>
        <taxon>Magnoliopsida</taxon>
        <taxon>eudicotyledons</taxon>
        <taxon>Gunneridae</taxon>
        <taxon>Pentapetalae</taxon>
        <taxon>Dilleniales</taxon>
        <taxon>Dilleniaceae</taxon>
        <taxon>Dillenia</taxon>
    </lineage>
</organism>
<dbReference type="InterPro" id="IPR031421">
    <property type="entry name" value="DUF4666"/>
</dbReference>
<dbReference type="EMBL" id="JBAMMX010000027">
    <property type="protein sequence ID" value="KAK6912617.1"/>
    <property type="molecule type" value="Genomic_DNA"/>
</dbReference>
<name>A0AAN8YU09_9MAGN</name>
<feature type="region of interest" description="Disordered" evidence="1">
    <location>
        <begin position="56"/>
        <end position="78"/>
    </location>
</feature>
<dbReference type="AlphaFoldDB" id="A0AAN8YU09"/>
<dbReference type="PANTHER" id="PTHR33730:SF4">
    <property type="entry name" value="OS05G0542732 PROTEIN"/>
    <property type="match status" value="1"/>
</dbReference>
<comment type="caution">
    <text evidence="2">The sequence shown here is derived from an EMBL/GenBank/DDBJ whole genome shotgun (WGS) entry which is preliminary data.</text>
</comment>
<gene>
    <name evidence="2" type="ORF">RJ641_022218</name>
</gene>
<dbReference type="Proteomes" id="UP001370490">
    <property type="component" value="Unassembled WGS sequence"/>
</dbReference>
<protein>
    <submittedName>
        <fullName evidence="2">Uncharacterized protein</fullName>
    </submittedName>
</protein>
<evidence type="ECO:0000313" key="2">
    <source>
        <dbReference type="EMBL" id="KAK6912617.1"/>
    </source>
</evidence>
<reference evidence="2 3" key="1">
    <citation type="submission" date="2023-12" db="EMBL/GenBank/DDBJ databases">
        <title>A high-quality genome assembly for Dillenia turbinata (Dilleniales).</title>
        <authorList>
            <person name="Chanderbali A."/>
        </authorList>
    </citation>
    <scope>NUCLEOTIDE SEQUENCE [LARGE SCALE GENOMIC DNA]</scope>
    <source>
        <strain evidence="2">LSX21</strain>
        <tissue evidence="2">Leaf</tissue>
    </source>
</reference>
<accession>A0AAN8YU09</accession>
<sequence length="95" mass="10213">MAALQRSTISFRRSGSSGVVWDEKFVSGVSEDGTLVYRELRHCKTVGGMGMMARKEPVGAPPSCPRSYSSSVADTPSKKIPKCHVGDKGIAYGYL</sequence>